<dbReference type="Proteomes" id="UP000663825">
    <property type="component" value="Unassembled WGS sequence"/>
</dbReference>
<dbReference type="Proteomes" id="UP000663833">
    <property type="component" value="Unassembled WGS sequence"/>
</dbReference>
<dbReference type="EMBL" id="CAJNXB010000997">
    <property type="protein sequence ID" value="CAF3120316.1"/>
    <property type="molecule type" value="Genomic_DNA"/>
</dbReference>
<protein>
    <submittedName>
        <fullName evidence="1">Uncharacterized protein</fullName>
    </submittedName>
</protein>
<dbReference type="Proteomes" id="UP000663872">
    <property type="component" value="Unassembled WGS sequence"/>
</dbReference>
<dbReference type="AlphaFoldDB" id="A0A817NQX5"/>
<evidence type="ECO:0000313" key="7">
    <source>
        <dbReference type="Proteomes" id="UP000663825"/>
    </source>
</evidence>
<evidence type="ECO:0000313" key="2">
    <source>
        <dbReference type="EMBL" id="CAF3338347.1"/>
    </source>
</evidence>
<name>A0A817NQX5_9BILA</name>
<accession>A0A817NQX5</accession>
<dbReference type="Proteomes" id="UP000663869">
    <property type="component" value="Unassembled WGS sequence"/>
</dbReference>
<dbReference type="Proteomes" id="UP000663848">
    <property type="component" value="Unassembled WGS sequence"/>
</dbReference>
<organism evidence="1 7">
    <name type="scientific">Rotaria socialis</name>
    <dbReference type="NCBI Taxonomy" id="392032"/>
    <lineage>
        <taxon>Eukaryota</taxon>
        <taxon>Metazoa</taxon>
        <taxon>Spiralia</taxon>
        <taxon>Gnathifera</taxon>
        <taxon>Rotifera</taxon>
        <taxon>Eurotatoria</taxon>
        <taxon>Bdelloidea</taxon>
        <taxon>Philodinida</taxon>
        <taxon>Philodinidae</taxon>
        <taxon>Rotaria</taxon>
    </lineage>
</organism>
<dbReference type="EMBL" id="CAJNYT010000217">
    <property type="protein sequence ID" value="CAF3338347.1"/>
    <property type="molecule type" value="Genomic_DNA"/>
</dbReference>
<evidence type="ECO:0000313" key="6">
    <source>
        <dbReference type="EMBL" id="CAF4975284.1"/>
    </source>
</evidence>
<dbReference type="EMBL" id="CAJOBR010027235">
    <property type="protein sequence ID" value="CAF4975284.1"/>
    <property type="molecule type" value="Genomic_DNA"/>
</dbReference>
<evidence type="ECO:0000313" key="3">
    <source>
        <dbReference type="EMBL" id="CAF3424376.1"/>
    </source>
</evidence>
<proteinExistence type="predicted"/>
<dbReference type="EMBL" id="CAJNYU010001277">
    <property type="protein sequence ID" value="CAF3424376.1"/>
    <property type="molecule type" value="Genomic_DNA"/>
</dbReference>
<dbReference type="EMBL" id="CAJNYV010002284">
    <property type="protein sequence ID" value="CAF3468723.1"/>
    <property type="molecule type" value="Genomic_DNA"/>
</dbReference>
<reference evidence="1" key="1">
    <citation type="submission" date="2021-02" db="EMBL/GenBank/DDBJ databases">
        <authorList>
            <person name="Nowell W R."/>
        </authorList>
    </citation>
    <scope>NUCLEOTIDE SEQUENCE</scope>
</reference>
<gene>
    <name evidence="3" type="ORF">FME351_LOCUS11218</name>
    <name evidence="2" type="ORF">GRG538_LOCUS4386</name>
    <name evidence="5" type="ORF">KIK155_LOCUS13656</name>
    <name evidence="4" type="ORF">LUA448_LOCUS19969</name>
    <name evidence="6" type="ORF">QYT958_LOCUS35611</name>
    <name evidence="1" type="ORF">TIS948_LOCUS7954</name>
</gene>
<dbReference type="Proteomes" id="UP000663865">
    <property type="component" value="Unassembled WGS sequence"/>
</dbReference>
<evidence type="ECO:0000313" key="1">
    <source>
        <dbReference type="EMBL" id="CAF3120316.1"/>
    </source>
</evidence>
<evidence type="ECO:0000313" key="4">
    <source>
        <dbReference type="EMBL" id="CAF3426782.1"/>
    </source>
</evidence>
<dbReference type="EMBL" id="CAJNYD010002540">
    <property type="protein sequence ID" value="CAF3426782.1"/>
    <property type="molecule type" value="Genomic_DNA"/>
</dbReference>
<evidence type="ECO:0000313" key="5">
    <source>
        <dbReference type="EMBL" id="CAF3468723.1"/>
    </source>
</evidence>
<dbReference type="OrthoDB" id="6752697at2759"/>
<comment type="caution">
    <text evidence="1">The sequence shown here is derived from an EMBL/GenBank/DDBJ whole genome shotgun (WGS) entry which is preliminary data.</text>
</comment>
<sequence length="125" mass="14877">MHREFDFIRDIAQNNDYLLNFVECQIRHTQNRYMEKQKKMATNNIDNKLSKIEDSNKDISYDRIMVNVPFVGKSTQQFTRETTKLIRKVKPNTQVIAIPRLPKAVRQFFKNKDDISKDLQSNNLI</sequence>